<evidence type="ECO:0000313" key="24">
    <source>
        <dbReference type="EMBL" id="MBB5472732.1"/>
    </source>
</evidence>
<comment type="cofactor">
    <cofactor evidence="2">
        <name>heme b</name>
        <dbReference type="ChEBI" id="CHEBI:60344"/>
    </cofactor>
</comment>
<evidence type="ECO:0000256" key="9">
    <source>
        <dbReference type="ARBA" id="ARBA00022982"/>
    </source>
</evidence>
<evidence type="ECO:0000256" key="20">
    <source>
        <dbReference type="PIRSR" id="PIRSR603816-1"/>
    </source>
</evidence>
<evidence type="ECO:0000256" key="13">
    <source>
        <dbReference type="ARBA" id="ARBA00023063"/>
    </source>
</evidence>
<dbReference type="Proteomes" id="UP000321723">
    <property type="component" value="Unassembled WGS sequence"/>
</dbReference>
<feature type="transmembrane region" description="Helical" evidence="21">
    <location>
        <begin position="182"/>
        <end position="201"/>
    </location>
</feature>
<dbReference type="EMBL" id="JACHDN010000001">
    <property type="protein sequence ID" value="MBB5472732.1"/>
    <property type="molecule type" value="Genomic_DNA"/>
</dbReference>
<dbReference type="InterPro" id="IPR003816">
    <property type="entry name" value="Nitrate_red_gam"/>
</dbReference>
<evidence type="ECO:0000256" key="21">
    <source>
        <dbReference type="SAM" id="Phobius"/>
    </source>
</evidence>
<keyword evidence="9" id="KW-0249">Electron transport</keyword>
<keyword evidence="4" id="KW-0813">Transport</keyword>
<dbReference type="InterPro" id="IPR036197">
    <property type="entry name" value="NarG-like_sf"/>
</dbReference>
<feature type="binding site" description="axial binding residue" evidence="20">
    <location>
        <position position="205"/>
    </location>
    <ligand>
        <name>heme b</name>
        <dbReference type="ChEBI" id="CHEBI:60344"/>
        <label>1</label>
    </ligand>
    <ligandPart>
        <name>Fe</name>
        <dbReference type="ChEBI" id="CHEBI:18248"/>
    </ligandPart>
</feature>
<evidence type="ECO:0000256" key="5">
    <source>
        <dbReference type="ARBA" id="ARBA00022475"/>
    </source>
</evidence>
<dbReference type="PANTHER" id="PTHR30598">
    <property type="entry name" value="NITRATE REDUCTASE PRIVATE CHAPERONE, REDOX ENZYME MATURATION PROTEIN REMP FAMILY"/>
    <property type="match status" value="1"/>
</dbReference>
<comment type="function">
    <text evidence="15">Does not seem to have nitrate reductase activity.</text>
</comment>
<evidence type="ECO:0000256" key="2">
    <source>
        <dbReference type="ARBA" id="ARBA00001970"/>
    </source>
</evidence>
<feature type="binding site" description="axial binding residue" evidence="20">
    <location>
        <position position="64"/>
    </location>
    <ligand>
        <name>heme b</name>
        <dbReference type="ChEBI" id="CHEBI:60344"/>
        <label>1</label>
    </ligand>
    <ligandPart>
        <name>Fe</name>
        <dbReference type="ChEBI" id="CHEBI:18248"/>
    </ligandPart>
</feature>
<feature type="transmembrane region" description="Helical" evidence="21">
    <location>
        <begin position="129"/>
        <end position="150"/>
    </location>
</feature>
<dbReference type="NCBIfam" id="TIGR00351">
    <property type="entry name" value="narI"/>
    <property type="match status" value="1"/>
</dbReference>
<dbReference type="SUPFAM" id="SSF103501">
    <property type="entry name" value="Respiratory nitrate reductase 1 gamma chain"/>
    <property type="match status" value="1"/>
</dbReference>
<name>A0A511FFJ2_9CELL</name>
<keyword evidence="8" id="KW-0479">Metal-binding</keyword>
<dbReference type="InterPro" id="IPR051936">
    <property type="entry name" value="Heme-iron_electron_transfer"/>
</dbReference>
<evidence type="ECO:0000256" key="18">
    <source>
        <dbReference type="ARBA" id="ARBA00061480"/>
    </source>
</evidence>
<keyword evidence="10 21" id="KW-1133">Transmembrane helix</keyword>
<keyword evidence="11 24" id="KW-0560">Oxidoreductase</keyword>
<feature type="domain" description="NarG-like" evidence="22">
    <location>
        <begin position="3"/>
        <end position="224"/>
    </location>
</feature>
<dbReference type="GO" id="GO:0005886">
    <property type="term" value="C:plasma membrane"/>
    <property type="evidence" value="ECO:0007669"/>
    <property type="project" value="UniProtKB-SubCell"/>
</dbReference>
<evidence type="ECO:0000256" key="14">
    <source>
        <dbReference type="ARBA" id="ARBA00023136"/>
    </source>
</evidence>
<evidence type="ECO:0000256" key="10">
    <source>
        <dbReference type="ARBA" id="ARBA00022989"/>
    </source>
</evidence>
<dbReference type="FunFam" id="1.20.950.20:FF:000001">
    <property type="entry name" value="Respiratory nitrate reductase subunit gamma"/>
    <property type="match status" value="1"/>
</dbReference>
<comment type="subcellular location">
    <subcellularLocation>
        <location evidence="3">Cell membrane</location>
        <topology evidence="3">Multi-pass membrane protein</topology>
    </subcellularLocation>
</comment>
<comment type="cofactor">
    <cofactor evidence="1">
        <name>Mo-bis(molybdopterin guanine dinucleotide)</name>
        <dbReference type="ChEBI" id="CHEBI:60539"/>
    </cofactor>
</comment>
<keyword evidence="13" id="KW-0534">Nitrate assimilation</keyword>
<keyword evidence="12 20" id="KW-0408">Iron</keyword>
<dbReference type="InterPro" id="IPR023234">
    <property type="entry name" value="NarG-like_domain"/>
</dbReference>
<evidence type="ECO:0000256" key="3">
    <source>
        <dbReference type="ARBA" id="ARBA00004651"/>
    </source>
</evidence>
<keyword evidence="6 20" id="KW-0349">Heme</keyword>
<dbReference type="GO" id="GO:0020037">
    <property type="term" value="F:heme binding"/>
    <property type="evidence" value="ECO:0007669"/>
    <property type="project" value="TreeGrafter"/>
</dbReference>
<gene>
    <name evidence="23" type="ORF">CHO01_30680</name>
    <name evidence="24" type="ORF">HNR08_001468</name>
</gene>
<comment type="similarity">
    <text evidence="18">In the N-terminal section; belongs to the nitrate reductase alpha subunit family.</text>
</comment>
<dbReference type="Gene3D" id="1.20.950.20">
    <property type="entry name" value="Transmembrane di-heme cytochromes, Chain C"/>
    <property type="match status" value="1"/>
</dbReference>
<feature type="transmembrane region" description="Helical" evidence="21">
    <location>
        <begin position="45"/>
        <end position="65"/>
    </location>
</feature>
<proteinExistence type="inferred from homology"/>
<comment type="similarity">
    <text evidence="17">In the C-terminal section; belongs to the nitrate reductase gamma subunit family.</text>
</comment>
<dbReference type="AlphaFoldDB" id="A0A511FFJ2"/>
<evidence type="ECO:0000256" key="8">
    <source>
        <dbReference type="ARBA" id="ARBA00022723"/>
    </source>
</evidence>
<organism evidence="23 25">
    <name type="scientific">Cellulomonas hominis</name>
    <dbReference type="NCBI Taxonomy" id="156981"/>
    <lineage>
        <taxon>Bacteria</taxon>
        <taxon>Bacillati</taxon>
        <taxon>Actinomycetota</taxon>
        <taxon>Actinomycetes</taxon>
        <taxon>Micrococcales</taxon>
        <taxon>Cellulomonadaceae</taxon>
        <taxon>Cellulomonas</taxon>
    </lineage>
</organism>
<evidence type="ECO:0000256" key="19">
    <source>
        <dbReference type="ARBA" id="ARBA00071287"/>
    </source>
</evidence>
<keyword evidence="14 21" id="KW-0472">Membrane</keyword>
<evidence type="ECO:0000256" key="15">
    <source>
        <dbReference type="ARBA" id="ARBA00056200"/>
    </source>
</evidence>
<evidence type="ECO:0000313" key="26">
    <source>
        <dbReference type="Proteomes" id="UP000564629"/>
    </source>
</evidence>
<dbReference type="RefSeq" id="WP_146839528.1">
    <property type="nucleotide sequence ID" value="NZ_BJVQ01000055.1"/>
</dbReference>
<protein>
    <recommendedName>
        <fullName evidence="19">Nitrate reductase-like protein NarX</fullName>
    </recommendedName>
</protein>
<evidence type="ECO:0000259" key="22">
    <source>
        <dbReference type="Pfam" id="PF02665"/>
    </source>
</evidence>
<accession>A0A511FFJ2</accession>
<reference evidence="24 26" key="2">
    <citation type="submission" date="2020-08" db="EMBL/GenBank/DDBJ databases">
        <title>Sequencing the genomes of 1000 actinobacteria strains.</title>
        <authorList>
            <person name="Klenk H.-P."/>
        </authorList>
    </citation>
    <scope>NUCLEOTIDE SEQUENCE [LARGE SCALE GENOMIC DNA]</scope>
    <source>
        <strain evidence="24 26">DSM 9581</strain>
    </source>
</reference>
<feature type="transmembrane region" description="Helical" evidence="21">
    <location>
        <begin position="85"/>
        <end position="109"/>
    </location>
</feature>
<dbReference type="PANTHER" id="PTHR30598:SF3">
    <property type="entry name" value="RESPIRATORY NITRATE REDUCTASE 1 GAMMA CHAIN"/>
    <property type="match status" value="1"/>
</dbReference>
<evidence type="ECO:0000313" key="25">
    <source>
        <dbReference type="Proteomes" id="UP000321723"/>
    </source>
</evidence>
<sequence length="239" mass="26523">MWDTLAFVVLPYVCLAVFVVGHVWRYRADQFGWTTRTSQVLEKKWLALGSPLFHFGALFVIVGHIGGLLVPESWTRAVGISDHTYHVVAVAGGTVAGVVLCAGLAILLLRRFVYSERIKAVTTPMDRVLYALLSAEILVGMWQTVAINVFGSGYEYRGTISVWFRGLFALDPDPSLIADAPAVYGAHAILACLLMAVWPFTRLVHVWSVPLAYLARPYVVYRQRTATAARAREAETVRR</sequence>
<keyword evidence="25" id="KW-1185">Reference proteome</keyword>
<comment type="caution">
    <text evidence="23">The sequence shown here is derived from an EMBL/GenBank/DDBJ whole genome shotgun (WGS) entry which is preliminary data.</text>
</comment>
<dbReference type="GO" id="GO:0009055">
    <property type="term" value="F:electron transfer activity"/>
    <property type="evidence" value="ECO:0007669"/>
    <property type="project" value="TreeGrafter"/>
</dbReference>
<feature type="binding site" description="axial binding residue" evidence="20">
    <location>
        <position position="187"/>
    </location>
    <ligand>
        <name>heme b</name>
        <dbReference type="ChEBI" id="CHEBI:60344"/>
        <label>2</label>
    </ligand>
    <ligandPart>
        <name>Fe</name>
        <dbReference type="ChEBI" id="CHEBI:18248"/>
    </ligandPart>
</feature>
<evidence type="ECO:0000313" key="23">
    <source>
        <dbReference type="EMBL" id="GEL47952.1"/>
    </source>
</evidence>
<reference evidence="23 25" key="1">
    <citation type="submission" date="2019-07" db="EMBL/GenBank/DDBJ databases">
        <title>Whole genome shotgun sequence of Cellulomonas hominis NBRC 16055.</title>
        <authorList>
            <person name="Hosoyama A."/>
            <person name="Uohara A."/>
            <person name="Ohji S."/>
            <person name="Ichikawa N."/>
        </authorList>
    </citation>
    <scope>NUCLEOTIDE SEQUENCE [LARGE SCALE GENOMIC DNA]</scope>
    <source>
        <strain evidence="23 25">NBRC 16055</strain>
    </source>
</reference>
<dbReference type="GO" id="GO:0019645">
    <property type="term" value="P:anaerobic electron transport chain"/>
    <property type="evidence" value="ECO:0007669"/>
    <property type="project" value="TreeGrafter"/>
</dbReference>
<feature type="transmembrane region" description="Helical" evidence="21">
    <location>
        <begin position="6"/>
        <end position="24"/>
    </location>
</feature>
<comment type="similarity">
    <text evidence="16">In the central section; belongs to the NarJ/NarW family.</text>
</comment>
<evidence type="ECO:0000256" key="1">
    <source>
        <dbReference type="ARBA" id="ARBA00001942"/>
    </source>
</evidence>
<dbReference type="EMBL" id="BJVQ01000055">
    <property type="protein sequence ID" value="GEL47952.1"/>
    <property type="molecule type" value="Genomic_DNA"/>
</dbReference>
<dbReference type="GO" id="GO:0008940">
    <property type="term" value="F:nitrate reductase activity"/>
    <property type="evidence" value="ECO:0007669"/>
    <property type="project" value="InterPro"/>
</dbReference>
<dbReference type="OrthoDB" id="9788113at2"/>
<dbReference type="Proteomes" id="UP000564629">
    <property type="component" value="Unassembled WGS sequence"/>
</dbReference>
<dbReference type="GO" id="GO:0042128">
    <property type="term" value="P:nitrate assimilation"/>
    <property type="evidence" value="ECO:0007669"/>
    <property type="project" value="UniProtKB-KW"/>
</dbReference>
<dbReference type="GO" id="GO:0046872">
    <property type="term" value="F:metal ion binding"/>
    <property type="evidence" value="ECO:0007669"/>
    <property type="project" value="UniProtKB-KW"/>
</dbReference>
<evidence type="ECO:0000256" key="16">
    <source>
        <dbReference type="ARBA" id="ARBA00061095"/>
    </source>
</evidence>
<feature type="binding site" description="axial binding residue" evidence="20">
    <location>
        <position position="54"/>
    </location>
    <ligand>
        <name>heme b</name>
        <dbReference type="ChEBI" id="CHEBI:60344"/>
        <label>1</label>
    </ligand>
    <ligandPart>
        <name>Fe</name>
        <dbReference type="ChEBI" id="CHEBI:18248"/>
    </ligandPart>
</feature>
<evidence type="ECO:0000256" key="6">
    <source>
        <dbReference type="ARBA" id="ARBA00022617"/>
    </source>
</evidence>
<evidence type="ECO:0000256" key="12">
    <source>
        <dbReference type="ARBA" id="ARBA00023004"/>
    </source>
</evidence>
<keyword evidence="7 21" id="KW-0812">Transmembrane</keyword>
<keyword evidence="5" id="KW-1003">Cell membrane</keyword>
<evidence type="ECO:0000256" key="11">
    <source>
        <dbReference type="ARBA" id="ARBA00023002"/>
    </source>
</evidence>
<evidence type="ECO:0000256" key="7">
    <source>
        <dbReference type="ARBA" id="ARBA00022692"/>
    </source>
</evidence>
<evidence type="ECO:0000256" key="4">
    <source>
        <dbReference type="ARBA" id="ARBA00022448"/>
    </source>
</evidence>
<dbReference type="GO" id="GO:0009325">
    <property type="term" value="C:nitrate reductase complex"/>
    <property type="evidence" value="ECO:0007669"/>
    <property type="project" value="InterPro"/>
</dbReference>
<evidence type="ECO:0000256" key="17">
    <source>
        <dbReference type="ARBA" id="ARBA00061196"/>
    </source>
</evidence>
<dbReference type="Pfam" id="PF02665">
    <property type="entry name" value="Nitrate_red_gam"/>
    <property type="match status" value="1"/>
</dbReference>